<proteinExistence type="predicted"/>
<dbReference type="PANTHER" id="PTHR30437:SF5">
    <property type="entry name" value="REGULATOR OF NUCLEOSIDE DIPHOSPHATE KINASE"/>
    <property type="match status" value="1"/>
</dbReference>
<dbReference type="PROSITE" id="PS00830">
    <property type="entry name" value="GREAB_2"/>
    <property type="match status" value="1"/>
</dbReference>
<name>A0ABT0TZX5_9BACT</name>
<reference evidence="2 3" key="1">
    <citation type="journal article" date="2022" name="Syst. Appl. Microbiol.">
        <title>Rhodopirellula aestuarii sp. nov., a novel member of the genus Rhodopirellula isolated from brackish sediments collected in the Tagus River estuary, Portugal.</title>
        <authorList>
            <person name="Vitorino I.R."/>
            <person name="Klimek D."/>
            <person name="Calusinska M."/>
            <person name="Lobo-da-Cunha A."/>
            <person name="Vasconcelos V."/>
            <person name="Lage O.M."/>
        </authorList>
    </citation>
    <scope>NUCLEOTIDE SEQUENCE [LARGE SCALE GENOMIC DNA]</scope>
    <source>
        <strain evidence="2 3">ICT_H3.1</strain>
    </source>
</reference>
<dbReference type="PANTHER" id="PTHR30437">
    <property type="entry name" value="TRANSCRIPTION ELONGATION FACTOR GREA"/>
    <property type="match status" value="1"/>
</dbReference>
<dbReference type="InterPro" id="IPR036953">
    <property type="entry name" value="GreA/GreB_C_sf"/>
</dbReference>
<dbReference type="InterPro" id="IPR023459">
    <property type="entry name" value="Tscrpt_elong_fac_GreA/B_fam"/>
</dbReference>
<dbReference type="Pfam" id="PF01272">
    <property type="entry name" value="GreA_GreB"/>
    <property type="match status" value="1"/>
</dbReference>
<keyword evidence="2" id="KW-0251">Elongation factor</keyword>
<dbReference type="EMBL" id="JAMQBK010000017">
    <property type="protein sequence ID" value="MCM2370168.1"/>
    <property type="molecule type" value="Genomic_DNA"/>
</dbReference>
<gene>
    <name evidence="2" type="ORF">NB063_05965</name>
</gene>
<organism evidence="2 3">
    <name type="scientific">Aporhodopirellula aestuarii</name>
    <dbReference type="NCBI Taxonomy" id="2950107"/>
    <lineage>
        <taxon>Bacteria</taxon>
        <taxon>Pseudomonadati</taxon>
        <taxon>Planctomycetota</taxon>
        <taxon>Planctomycetia</taxon>
        <taxon>Pirellulales</taxon>
        <taxon>Pirellulaceae</taxon>
        <taxon>Aporhodopirellula</taxon>
    </lineage>
</organism>
<evidence type="ECO:0000313" key="2">
    <source>
        <dbReference type="EMBL" id="MCM2370168.1"/>
    </source>
</evidence>
<keyword evidence="3" id="KW-1185">Reference proteome</keyword>
<evidence type="ECO:0000313" key="3">
    <source>
        <dbReference type="Proteomes" id="UP001202961"/>
    </source>
</evidence>
<dbReference type="Proteomes" id="UP001202961">
    <property type="component" value="Unassembled WGS sequence"/>
</dbReference>
<protein>
    <submittedName>
        <fullName evidence="2">GreA/GreB family elongation factor</fullName>
    </submittedName>
</protein>
<dbReference type="GO" id="GO:0003746">
    <property type="term" value="F:translation elongation factor activity"/>
    <property type="evidence" value="ECO:0007669"/>
    <property type="project" value="UniProtKB-KW"/>
</dbReference>
<comment type="caution">
    <text evidence="2">The sequence shown here is derived from an EMBL/GenBank/DDBJ whole genome shotgun (WGS) entry which is preliminary data.</text>
</comment>
<sequence>MITNSRTMFQNLYVTRLDRDRLLSLLESNFTQAISNGRFHLTELKERIERATVVDSKDMLPEVITMNTTFKLLDVPRKEAETFTLVYPDEACIAEGKLSILSPLGAELLGRRVGDFVRLRVLNRDTEKRVENISFQPERCGVLNL</sequence>
<dbReference type="Gene3D" id="3.10.50.30">
    <property type="entry name" value="Transcription elongation factor, GreA/GreB, C-terminal domain"/>
    <property type="match status" value="1"/>
</dbReference>
<dbReference type="RefSeq" id="WP_250927838.1">
    <property type="nucleotide sequence ID" value="NZ_JAMQBK010000017.1"/>
</dbReference>
<keyword evidence="2" id="KW-0648">Protein biosynthesis</keyword>
<accession>A0ABT0TZX5</accession>
<dbReference type="InterPro" id="IPR001437">
    <property type="entry name" value="Tscrpt_elong_fac_GreA/B_C"/>
</dbReference>
<evidence type="ECO:0000259" key="1">
    <source>
        <dbReference type="Pfam" id="PF01272"/>
    </source>
</evidence>
<feature type="domain" description="Transcription elongation factor GreA/GreB C-terminal" evidence="1">
    <location>
        <begin position="62"/>
        <end position="134"/>
    </location>
</feature>
<dbReference type="InterPro" id="IPR018151">
    <property type="entry name" value="TF_GreA/GreB_CS"/>
</dbReference>
<dbReference type="SUPFAM" id="SSF54534">
    <property type="entry name" value="FKBP-like"/>
    <property type="match status" value="1"/>
</dbReference>